<evidence type="ECO:0000313" key="8">
    <source>
        <dbReference type="Proteomes" id="UP000482960"/>
    </source>
</evidence>
<dbReference type="PANTHER" id="PTHR11236:SF49">
    <property type="entry name" value="ANTHRANILATE SYNTHASE COMPONENT 1"/>
    <property type="match status" value="1"/>
</dbReference>
<keyword evidence="8" id="KW-1185">Reference proteome</keyword>
<protein>
    <recommendedName>
        <fullName evidence="1">anthranilate synthase</fullName>
        <ecNumber evidence="1">4.1.3.27</ecNumber>
    </recommendedName>
</protein>
<evidence type="ECO:0000259" key="6">
    <source>
        <dbReference type="Pfam" id="PF00425"/>
    </source>
</evidence>
<dbReference type="Gene3D" id="3.40.50.880">
    <property type="match status" value="1"/>
</dbReference>
<evidence type="ECO:0000256" key="3">
    <source>
        <dbReference type="ARBA" id="ARBA00023239"/>
    </source>
</evidence>
<dbReference type="InterPro" id="IPR017926">
    <property type="entry name" value="GATASE"/>
</dbReference>
<dbReference type="GO" id="GO:0000162">
    <property type="term" value="P:L-tryptophan biosynthetic process"/>
    <property type="evidence" value="ECO:0007669"/>
    <property type="project" value="TreeGrafter"/>
</dbReference>
<gene>
    <name evidence="7" type="primary">phzE1_1</name>
    <name evidence="7" type="ORF">Prum_002170</name>
</gene>
<comment type="catalytic activity">
    <reaction evidence="4">
        <text>chorismate + L-glutamine = anthranilate + pyruvate + L-glutamate + H(+)</text>
        <dbReference type="Rhea" id="RHEA:21732"/>
        <dbReference type="ChEBI" id="CHEBI:15361"/>
        <dbReference type="ChEBI" id="CHEBI:15378"/>
        <dbReference type="ChEBI" id="CHEBI:16567"/>
        <dbReference type="ChEBI" id="CHEBI:29748"/>
        <dbReference type="ChEBI" id="CHEBI:29985"/>
        <dbReference type="ChEBI" id="CHEBI:58359"/>
        <dbReference type="EC" id="4.1.3.27"/>
    </reaction>
</comment>
<name>A0A6V8L1H2_9ACTN</name>
<dbReference type="SUPFAM" id="SSF56322">
    <property type="entry name" value="ADC synthase"/>
    <property type="match status" value="1"/>
</dbReference>
<dbReference type="InterPro" id="IPR029062">
    <property type="entry name" value="Class_I_gatase-like"/>
</dbReference>
<keyword evidence="3" id="KW-0456">Lyase</keyword>
<dbReference type="InterPro" id="IPR015890">
    <property type="entry name" value="Chorismate_C"/>
</dbReference>
<feature type="domain" description="Glutamine amidotransferase" evidence="5">
    <location>
        <begin position="440"/>
        <end position="620"/>
    </location>
</feature>
<evidence type="ECO:0000256" key="1">
    <source>
        <dbReference type="ARBA" id="ARBA00012266"/>
    </source>
</evidence>
<feature type="domain" description="Chorismate-utilising enzyme C-terminal" evidence="6">
    <location>
        <begin position="119"/>
        <end position="376"/>
    </location>
</feature>
<dbReference type="EC" id="4.1.3.27" evidence="1"/>
<dbReference type="GO" id="GO:0004049">
    <property type="term" value="F:anthranilate synthase activity"/>
    <property type="evidence" value="ECO:0007669"/>
    <property type="project" value="UniProtKB-EC"/>
</dbReference>
<evidence type="ECO:0000313" key="7">
    <source>
        <dbReference type="EMBL" id="GFJ86575.1"/>
    </source>
</evidence>
<dbReference type="SUPFAM" id="SSF52317">
    <property type="entry name" value="Class I glutamine amidotransferase-like"/>
    <property type="match status" value="1"/>
</dbReference>
<dbReference type="InterPro" id="IPR005801">
    <property type="entry name" value="ADC_synthase"/>
</dbReference>
<dbReference type="Proteomes" id="UP000482960">
    <property type="component" value="Unassembled WGS sequence"/>
</dbReference>
<dbReference type="Pfam" id="PF00425">
    <property type="entry name" value="Chorismate_bind"/>
    <property type="match status" value="1"/>
</dbReference>
<comment type="caution">
    <text evidence="7">The sequence shown here is derived from an EMBL/GenBank/DDBJ whole genome shotgun (WGS) entry which is preliminary data.</text>
</comment>
<sequence>MTMADLATVLAPDPPAFALVHRSATPERVEILLGAARAVDRLADLPLPPVRPGRDGHDLLAVVPYRQLTERGFGCHDDGTPLLVLQPCARGTATVAQALAVLPSTGAVLGAQGFDAGDDEYRAVVRRVLADEIGAGEGSNFVIRRSFVATVANHSPRTALGIFRRLLALERGAYWTFVVHCGGRTLVGATPERHVSLDGGVAAMTPISGTYRYPAGGPSTAGLLRFLADRKETDELYMVVDEELKMLGRICHDELSLTGPRLTEMAHLAHTEYSLAGRTGMDVREVLRQTMFAPTVTGSPLENACRVIERHEPRGRGYYGGVLALIGQRGGRRTLDSAILIRTADIRADGRLEIGVGATLVRHSDPDGEVAETRAKAAGLLAAIGGAAGPVRPLRRNRALFGTDPRVAAALTARNERLAPFWLGQVRRPSAAVPAGRRVLVVDAGDAFTAMIAYQLRALRLAVTVRPVGDGCLPAGYDAVLAGPGPGDPRLATEPRIAALRRLIAALIAARTPLVAVCLGHQVLASVLGLPLRRRPAPAQGEQREIDLFGRAERVGFYNTFAAYAGTDRHDSPLLPEPLDVSRDPGTGEVHALRGPGVRSVQFHPESVLTVHGSSILQELIVGASGG</sequence>
<dbReference type="RefSeq" id="WP_173073145.1">
    <property type="nucleotide sequence ID" value="NZ_BAABJB010000030.1"/>
</dbReference>
<reference evidence="7 8" key="2">
    <citation type="submission" date="2020-03" db="EMBL/GenBank/DDBJ databases">
        <authorList>
            <person name="Ichikawa N."/>
            <person name="Kimura A."/>
            <person name="Kitahashi Y."/>
            <person name="Uohara A."/>
        </authorList>
    </citation>
    <scope>NUCLEOTIDE SEQUENCE [LARGE SCALE GENOMIC DNA]</scope>
    <source>
        <strain evidence="7 8">NBRC 108638</strain>
    </source>
</reference>
<organism evidence="7 8">
    <name type="scientific">Phytohabitans rumicis</name>
    <dbReference type="NCBI Taxonomy" id="1076125"/>
    <lineage>
        <taxon>Bacteria</taxon>
        <taxon>Bacillati</taxon>
        <taxon>Actinomycetota</taxon>
        <taxon>Actinomycetes</taxon>
        <taxon>Micromonosporales</taxon>
        <taxon>Micromonosporaceae</taxon>
    </lineage>
</organism>
<accession>A0A6V8L1H2</accession>
<dbReference type="InterPro" id="IPR006221">
    <property type="entry name" value="TrpG/PapA_dom"/>
</dbReference>
<evidence type="ECO:0000259" key="5">
    <source>
        <dbReference type="Pfam" id="PF00117"/>
    </source>
</evidence>
<dbReference type="Gene3D" id="3.60.120.10">
    <property type="entry name" value="Anthranilate synthase"/>
    <property type="match status" value="1"/>
</dbReference>
<evidence type="ECO:0000256" key="2">
    <source>
        <dbReference type="ARBA" id="ARBA00022962"/>
    </source>
</evidence>
<dbReference type="PANTHER" id="PTHR11236">
    <property type="entry name" value="AMINOBENZOATE/ANTHRANILATE SYNTHASE"/>
    <property type="match status" value="1"/>
</dbReference>
<dbReference type="PROSITE" id="PS51273">
    <property type="entry name" value="GATASE_TYPE_1"/>
    <property type="match status" value="1"/>
</dbReference>
<reference evidence="7 8" key="1">
    <citation type="submission" date="2020-03" db="EMBL/GenBank/DDBJ databases">
        <title>Whole genome shotgun sequence of Phytohabitans rumicis NBRC 108638.</title>
        <authorList>
            <person name="Komaki H."/>
            <person name="Tamura T."/>
        </authorList>
    </citation>
    <scope>NUCLEOTIDE SEQUENCE [LARGE SCALE GENOMIC DNA]</scope>
    <source>
        <strain evidence="7 8">NBRC 108638</strain>
    </source>
</reference>
<keyword evidence="2" id="KW-0315">Glutamine amidotransferase</keyword>
<dbReference type="PRINTS" id="PR00097">
    <property type="entry name" value="ANTSNTHASEII"/>
</dbReference>
<dbReference type="PRINTS" id="PR00099">
    <property type="entry name" value="CPSGATASE"/>
</dbReference>
<evidence type="ECO:0000256" key="4">
    <source>
        <dbReference type="ARBA" id="ARBA00047683"/>
    </source>
</evidence>
<proteinExistence type="predicted"/>
<dbReference type="EMBL" id="BLPG01000001">
    <property type="protein sequence ID" value="GFJ86575.1"/>
    <property type="molecule type" value="Genomic_DNA"/>
</dbReference>
<dbReference type="Pfam" id="PF00117">
    <property type="entry name" value="GATase"/>
    <property type="match status" value="1"/>
</dbReference>
<dbReference type="InterPro" id="IPR019999">
    <property type="entry name" value="Anth_synth_I-like"/>
</dbReference>
<dbReference type="PRINTS" id="PR00096">
    <property type="entry name" value="GATASE"/>
</dbReference>
<dbReference type="CDD" id="cd01743">
    <property type="entry name" value="GATase1_Anthranilate_Synthase"/>
    <property type="match status" value="1"/>
</dbReference>
<dbReference type="AlphaFoldDB" id="A0A6V8L1H2"/>